<dbReference type="EMBL" id="JAAAMG010000002">
    <property type="protein sequence ID" value="NDW03565.1"/>
    <property type="molecule type" value="Genomic_DNA"/>
</dbReference>
<feature type="region of interest" description="Disordered" evidence="1">
    <location>
        <begin position="333"/>
        <end position="379"/>
    </location>
</feature>
<feature type="chain" id="PRO_5027076255" evidence="2">
    <location>
        <begin position="33"/>
        <end position="430"/>
    </location>
</feature>
<evidence type="ECO:0000256" key="2">
    <source>
        <dbReference type="SAM" id="SignalP"/>
    </source>
</evidence>
<evidence type="ECO:0000313" key="3">
    <source>
        <dbReference type="EMBL" id="NDW03565.1"/>
    </source>
</evidence>
<sequence length="430" mass="45440">MSIRTLLLRRCGVVVSCLAAGLLLVSARGAFAAPPNVDPVWWNGEIAKAQAEAERLWEVMRAKGTFALGTAVNEVDVDIHTCHILSIMLGKDHLTPLLVAPKDPAQPEDEPGFAEGVEGNSRSNWAGLAEGFLAESPVERVRAWNLDCVGKFGIAGRDFVREDDGRALVEVNGDAIRILGNVEVGFFEELKAAVEANPNVTRIVLGSAGGGVGDAVEAGRYIRARGLDTELYNDCRSACSLVFLGGVERRIWSPYPQLGFHRISSNGLGIPDDSEVYDLVRDYADGLGADGAAILAFMKKAGVRQMHHPEMDELCAANVATAVQRVCFGTPPRPAARQAPHGSGDVGAAAATEHPPSAGAANAADQAGGDPITDRRSGVEPARGICADIAAQRRRIIERDARIAGALPTAGDGSGGLVEIYDQMLADYDC</sequence>
<keyword evidence="4" id="KW-1185">Reference proteome</keyword>
<comment type="caution">
    <text evidence="3">The sequence shown here is derived from an EMBL/GenBank/DDBJ whole genome shotgun (WGS) entry which is preliminary data.</text>
</comment>
<proteinExistence type="predicted"/>
<reference evidence="3 4" key="1">
    <citation type="submission" date="2020-01" db="EMBL/GenBank/DDBJ databases">
        <title>Jiella pacifica sp. nov.</title>
        <authorList>
            <person name="Xue Z."/>
            <person name="Zhu S."/>
            <person name="Chen J."/>
            <person name="Yang J."/>
        </authorList>
    </citation>
    <scope>NUCLEOTIDE SEQUENCE [LARGE SCALE GENOMIC DNA]</scope>
    <source>
        <strain evidence="3 4">40Bstr34</strain>
    </source>
</reference>
<keyword evidence="2" id="KW-0732">Signal</keyword>
<evidence type="ECO:0000313" key="4">
    <source>
        <dbReference type="Proteomes" id="UP000469011"/>
    </source>
</evidence>
<organism evidence="3 4">
    <name type="scientific">Jiella pacifica</name>
    <dbReference type="NCBI Taxonomy" id="2696469"/>
    <lineage>
        <taxon>Bacteria</taxon>
        <taxon>Pseudomonadati</taxon>
        <taxon>Pseudomonadota</taxon>
        <taxon>Alphaproteobacteria</taxon>
        <taxon>Hyphomicrobiales</taxon>
        <taxon>Aurantimonadaceae</taxon>
        <taxon>Jiella</taxon>
    </lineage>
</organism>
<feature type="compositionally biased region" description="Low complexity" evidence="1">
    <location>
        <begin position="358"/>
        <end position="370"/>
    </location>
</feature>
<dbReference type="RefSeq" id="WP_163461185.1">
    <property type="nucleotide sequence ID" value="NZ_JAAAMG010000002.1"/>
</dbReference>
<evidence type="ECO:0000256" key="1">
    <source>
        <dbReference type="SAM" id="MobiDB-lite"/>
    </source>
</evidence>
<protein>
    <submittedName>
        <fullName evidence="3">Uncharacterized protein</fullName>
    </submittedName>
</protein>
<dbReference type="AlphaFoldDB" id="A0A6N9T037"/>
<accession>A0A6N9T037</accession>
<feature type="signal peptide" evidence="2">
    <location>
        <begin position="1"/>
        <end position="32"/>
    </location>
</feature>
<gene>
    <name evidence="3" type="ORF">GTK09_03920</name>
</gene>
<dbReference type="Proteomes" id="UP000469011">
    <property type="component" value="Unassembled WGS sequence"/>
</dbReference>
<name>A0A6N9T037_9HYPH</name>